<protein>
    <submittedName>
        <fullName evidence="3">ABC-type transport auxiliary lipoprotein family protein</fullName>
    </submittedName>
</protein>
<proteinExistence type="predicted"/>
<feature type="domain" description="ABC-type transport auxiliary lipoprotein component" evidence="2">
    <location>
        <begin position="31"/>
        <end position="189"/>
    </location>
</feature>
<dbReference type="SUPFAM" id="SSF159594">
    <property type="entry name" value="XCC0632-like"/>
    <property type="match status" value="1"/>
</dbReference>
<evidence type="ECO:0000256" key="1">
    <source>
        <dbReference type="SAM" id="SignalP"/>
    </source>
</evidence>
<dbReference type="RefSeq" id="WP_379537970.1">
    <property type="nucleotide sequence ID" value="NZ_JBHSDR010000003.1"/>
</dbReference>
<sequence>MTTTRALAPLAAVLLLSGCISFGSKPPPTLFNLTATSPAQAGSGASGTLSSAIVVLEPQAEQRLDVVRVPVQIDDANVAYIKNAAWVERPARLLQRLVTETIRARGSRLVLDTDPGTGNSTKLEGRLLDMGFDARTSSAVVRFDAVRTAIGGEISTRRFESIVPGVTAKPESIGPALNQAANDVARQVADWVG</sequence>
<dbReference type="PROSITE" id="PS51257">
    <property type="entry name" value="PROKAR_LIPOPROTEIN"/>
    <property type="match status" value="1"/>
</dbReference>
<reference evidence="4" key="1">
    <citation type="journal article" date="2019" name="Int. J. Syst. Evol. Microbiol.">
        <title>The Global Catalogue of Microorganisms (GCM) 10K type strain sequencing project: providing services to taxonomists for standard genome sequencing and annotation.</title>
        <authorList>
            <consortium name="The Broad Institute Genomics Platform"/>
            <consortium name="The Broad Institute Genome Sequencing Center for Infectious Disease"/>
            <person name="Wu L."/>
            <person name="Ma J."/>
        </authorList>
    </citation>
    <scope>NUCLEOTIDE SEQUENCE [LARGE SCALE GENOMIC DNA]</scope>
    <source>
        <strain evidence="4">CGMCC 1.12989</strain>
    </source>
</reference>
<feature type="signal peptide" evidence="1">
    <location>
        <begin position="1"/>
        <end position="22"/>
    </location>
</feature>
<keyword evidence="3" id="KW-0449">Lipoprotein</keyword>
<evidence type="ECO:0000259" key="2">
    <source>
        <dbReference type="Pfam" id="PF03886"/>
    </source>
</evidence>
<name>A0ABV8RQF8_9SPHN</name>
<keyword evidence="1" id="KW-0732">Signal</keyword>
<dbReference type="Pfam" id="PF03886">
    <property type="entry name" value="ABC_trans_aux"/>
    <property type="match status" value="1"/>
</dbReference>
<keyword evidence="4" id="KW-1185">Reference proteome</keyword>
<comment type="caution">
    <text evidence="3">The sequence shown here is derived from an EMBL/GenBank/DDBJ whole genome shotgun (WGS) entry which is preliminary data.</text>
</comment>
<organism evidence="3 4">
    <name type="scientific">Novosphingobium tardum</name>
    <dbReference type="NCBI Taxonomy" id="1538021"/>
    <lineage>
        <taxon>Bacteria</taxon>
        <taxon>Pseudomonadati</taxon>
        <taxon>Pseudomonadota</taxon>
        <taxon>Alphaproteobacteria</taxon>
        <taxon>Sphingomonadales</taxon>
        <taxon>Sphingomonadaceae</taxon>
        <taxon>Novosphingobium</taxon>
    </lineage>
</organism>
<gene>
    <name evidence="3" type="ORF">ACFO0A_05545</name>
</gene>
<evidence type="ECO:0000313" key="3">
    <source>
        <dbReference type="EMBL" id="MFC4294521.1"/>
    </source>
</evidence>
<feature type="chain" id="PRO_5047381670" evidence="1">
    <location>
        <begin position="23"/>
        <end position="193"/>
    </location>
</feature>
<evidence type="ECO:0000313" key="4">
    <source>
        <dbReference type="Proteomes" id="UP001595828"/>
    </source>
</evidence>
<accession>A0ABV8RQF8</accession>
<dbReference type="Proteomes" id="UP001595828">
    <property type="component" value="Unassembled WGS sequence"/>
</dbReference>
<dbReference type="InterPro" id="IPR005586">
    <property type="entry name" value="ABC_trans_aux"/>
</dbReference>
<dbReference type="Gene3D" id="3.40.50.10610">
    <property type="entry name" value="ABC-type transport auxiliary lipoprotein component"/>
    <property type="match status" value="1"/>
</dbReference>
<dbReference type="EMBL" id="JBHSDR010000003">
    <property type="protein sequence ID" value="MFC4294521.1"/>
    <property type="molecule type" value="Genomic_DNA"/>
</dbReference>